<comment type="caution">
    <text evidence="1">The sequence shown here is derived from an EMBL/GenBank/DDBJ whole genome shotgun (WGS) entry which is preliminary data.</text>
</comment>
<dbReference type="InterPro" id="IPR010982">
    <property type="entry name" value="Lambda_DNA-bd_dom_sf"/>
</dbReference>
<gene>
    <name evidence="1" type="ORF">CSQ87_04940</name>
</gene>
<dbReference type="AlphaFoldDB" id="A0A2M9HEX8"/>
<proteinExistence type="predicted"/>
<keyword evidence="2" id="KW-1185">Reference proteome</keyword>
<name>A0A2M9HEX8_9BIFI</name>
<dbReference type="GO" id="GO:0003677">
    <property type="term" value="F:DNA binding"/>
    <property type="evidence" value="ECO:0007669"/>
    <property type="project" value="InterPro"/>
</dbReference>
<dbReference type="EMBL" id="PEBK01000004">
    <property type="protein sequence ID" value="PJM75363.1"/>
    <property type="molecule type" value="Genomic_DNA"/>
</dbReference>
<organism evidence="1 2">
    <name type="scientific">Bifidobacterium simiarum</name>
    <dbReference type="NCBI Taxonomy" id="2045441"/>
    <lineage>
        <taxon>Bacteria</taxon>
        <taxon>Bacillati</taxon>
        <taxon>Actinomycetota</taxon>
        <taxon>Actinomycetes</taxon>
        <taxon>Bifidobacteriales</taxon>
        <taxon>Bifidobacteriaceae</taxon>
        <taxon>Bifidobacterium</taxon>
    </lineage>
</organism>
<dbReference type="RefSeq" id="WP_100512781.1">
    <property type="nucleotide sequence ID" value="NZ_PEBK01000004.1"/>
</dbReference>
<protein>
    <submittedName>
        <fullName evidence="1">Uncharacterized protein</fullName>
    </submittedName>
</protein>
<dbReference type="Proteomes" id="UP000231451">
    <property type="component" value="Unassembled WGS sequence"/>
</dbReference>
<evidence type="ECO:0000313" key="2">
    <source>
        <dbReference type="Proteomes" id="UP000231451"/>
    </source>
</evidence>
<accession>A0A2M9HEX8</accession>
<evidence type="ECO:0000313" key="1">
    <source>
        <dbReference type="EMBL" id="PJM75363.1"/>
    </source>
</evidence>
<dbReference type="Gene3D" id="1.10.260.40">
    <property type="entry name" value="lambda repressor-like DNA-binding domains"/>
    <property type="match status" value="1"/>
</dbReference>
<sequence length="285" mass="33089">MSKPKYMTGYLIRRYRKERGWIIKRKPDRGTSLSDRIHEIFGDKALESLTDSALKNIETQNEAHHREPTPQELYQIARALEVPIMALIVDAKDPFAVCPFSPKQETNCEIAFDEIHAMKDFEYLQEADSLQFSIKMLKMNCISPMYYGFFNVKNEDLTTEQINIVKGKTSTEFENLTLKMYLLQSNGIQIPESFIREMQNAAKLIEQTYGIRNLKMPKIVSASKLADNRKFHVTGERELNQRSREQVALMRAAQYNPALLDSLIDKDWPPTIEDDQLEDAEEVDW</sequence>
<reference evidence="1 2" key="1">
    <citation type="submission" date="2017-10" db="EMBL/GenBank/DDBJ databases">
        <title>Draft genome sequences of strains TRE 1, TRE 9, TRE H and TRI 7, isolated from tamarins, belonging to four potential novel Bifidobacterium species.</title>
        <authorList>
            <person name="Mattarelli P."/>
            <person name="Modesto M."/>
            <person name="Puglisi E."/>
            <person name="Morelli L."/>
            <person name="Spezio C."/>
            <person name="Bonetti A."/>
            <person name="Sandri C."/>
        </authorList>
    </citation>
    <scope>NUCLEOTIDE SEQUENCE [LARGE SCALE GENOMIC DNA]</scope>
    <source>
        <strain evidence="2">TRI7</strain>
    </source>
</reference>